<dbReference type="Proteomes" id="UP000199663">
    <property type="component" value="Unassembled WGS sequence"/>
</dbReference>
<dbReference type="InterPro" id="IPR002525">
    <property type="entry name" value="Transp_IS110-like_N"/>
</dbReference>
<dbReference type="RefSeq" id="WP_092655511.1">
    <property type="nucleotide sequence ID" value="NZ_FNQC01000060.1"/>
</dbReference>
<evidence type="ECO:0000313" key="5">
    <source>
        <dbReference type="Proteomes" id="UP000199663"/>
    </source>
</evidence>
<sequence>MKFKIFIGIDVSKSTIDVYLRNGEMHKVFANNEDGFIALVEWIMDQTGQVLAREILVVFEHTGIYSRNLGAFLGCYGFSFSMISGLELKRSMGIRRGKSDKADSQFIAEYAYEKREKIALFEMPSTVLEELKRLLSFRERLVKQRAGFKTSLGEYKEVFGSDEITVYVGSHEEMLKCLTLQIDKIEDEMNKLINGDEMLKNQFKLINSIKGVGPQTALVMIVLTGGFTMFRSWRRFASYAGTAPFPNESGIYRGKTMTSKLANRRIKTLLTLCAGTSIQYNPEMKIYYEKRLSEGKNKMSTLNIVRNKLISRIFAVVNRETPYVDTLKYAA</sequence>
<proteinExistence type="predicted"/>
<feature type="domain" description="Transposase IS110-like N-terminal" evidence="2">
    <location>
        <begin position="7"/>
        <end position="152"/>
    </location>
</feature>
<dbReference type="PANTHER" id="PTHR33055:SF3">
    <property type="entry name" value="PUTATIVE TRANSPOSASE FOR IS117-RELATED"/>
    <property type="match status" value="1"/>
</dbReference>
<accession>A0A1H3UCY1</accession>
<dbReference type="InterPro" id="IPR047650">
    <property type="entry name" value="Transpos_IS110"/>
</dbReference>
<protein>
    <submittedName>
        <fullName evidence="4">Transposase</fullName>
    </submittedName>
</protein>
<evidence type="ECO:0000259" key="2">
    <source>
        <dbReference type="Pfam" id="PF01548"/>
    </source>
</evidence>
<keyword evidence="5" id="KW-1185">Reference proteome</keyword>
<keyword evidence="1" id="KW-0175">Coiled coil</keyword>
<dbReference type="PANTHER" id="PTHR33055">
    <property type="entry name" value="TRANSPOSASE FOR INSERTION SEQUENCE ELEMENT IS1111A"/>
    <property type="match status" value="1"/>
</dbReference>
<reference evidence="4 5" key="1">
    <citation type="submission" date="2016-10" db="EMBL/GenBank/DDBJ databases">
        <authorList>
            <person name="Varghese N."/>
            <person name="Submissions S."/>
        </authorList>
    </citation>
    <scope>NUCLEOTIDE SEQUENCE [LARGE SCALE GENOMIC DNA]</scope>
    <source>
        <strain evidence="4 5">DSM 17997</strain>
    </source>
</reference>
<gene>
    <name evidence="4" type="ORF">SAMN05444412_1601</name>
</gene>
<dbReference type="EMBL" id="FNQC01000060">
    <property type="protein sequence ID" value="SDZ60293.1"/>
    <property type="molecule type" value="Genomic_DNA"/>
</dbReference>
<evidence type="ECO:0000259" key="3">
    <source>
        <dbReference type="Pfam" id="PF02371"/>
    </source>
</evidence>
<evidence type="ECO:0000313" key="4">
    <source>
        <dbReference type="EMBL" id="SDZ60293.1"/>
    </source>
</evidence>
<dbReference type="InterPro" id="IPR003346">
    <property type="entry name" value="Transposase_20"/>
</dbReference>
<feature type="domain" description="Transposase IS116/IS110/IS902 C-terminal" evidence="3">
    <location>
        <begin position="204"/>
        <end position="289"/>
    </location>
</feature>
<name>A0A1H3UCY1_9BACT</name>
<dbReference type="NCBIfam" id="NF033542">
    <property type="entry name" value="transpos_IS110"/>
    <property type="match status" value="1"/>
</dbReference>
<organism evidence="4 5">
    <name type="scientific">Rhodonellum ikkaensis</name>
    <dbReference type="NCBI Taxonomy" id="336829"/>
    <lineage>
        <taxon>Bacteria</taxon>
        <taxon>Pseudomonadati</taxon>
        <taxon>Bacteroidota</taxon>
        <taxon>Cytophagia</taxon>
        <taxon>Cytophagales</taxon>
        <taxon>Cytophagaceae</taxon>
        <taxon>Rhodonellum</taxon>
    </lineage>
</organism>
<feature type="coiled-coil region" evidence="1">
    <location>
        <begin position="168"/>
        <end position="202"/>
    </location>
</feature>
<dbReference type="Pfam" id="PF01548">
    <property type="entry name" value="DEDD_Tnp_IS110"/>
    <property type="match status" value="1"/>
</dbReference>
<evidence type="ECO:0000256" key="1">
    <source>
        <dbReference type="SAM" id="Coils"/>
    </source>
</evidence>
<comment type="caution">
    <text evidence="4">The sequence shown here is derived from an EMBL/GenBank/DDBJ whole genome shotgun (WGS) entry which is preliminary data.</text>
</comment>
<dbReference type="Pfam" id="PF02371">
    <property type="entry name" value="Transposase_20"/>
    <property type="match status" value="1"/>
</dbReference>